<feature type="transmembrane region" description="Helical" evidence="7">
    <location>
        <begin position="337"/>
        <end position="355"/>
    </location>
</feature>
<dbReference type="RefSeq" id="WP_135622194.1">
    <property type="nucleotide sequence ID" value="NZ_RQGD01000014.1"/>
</dbReference>
<keyword evidence="9" id="KW-1185">Reference proteome</keyword>
<evidence type="ECO:0000313" key="9">
    <source>
        <dbReference type="Proteomes" id="UP000297693"/>
    </source>
</evidence>
<evidence type="ECO:0000313" key="8">
    <source>
        <dbReference type="EMBL" id="TGL61759.1"/>
    </source>
</evidence>
<evidence type="ECO:0000256" key="1">
    <source>
        <dbReference type="ARBA" id="ARBA00004127"/>
    </source>
</evidence>
<dbReference type="PANTHER" id="PTHR13416:SF2">
    <property type="entry name" value="TRANSMEMBRANE PROTEIN 43"/>
    <property type="match status" value="1"/>
</dbReference>
<sequence>MLGNFTESLKGTVGGVALLIASFPILFQNEGCAVDIAKGLEEGAGLVVSIDATKDIASHNGKLIHATGEAKAGAAISDPEFGVEVKGLVLTRSVEMYQWEENSKEDSDKKKTYTYKKDWSSSEINSSNFEEPNGHTNPSMPYETKTIRPNSVTLGNLNFSDALIDSISPNSDLDYDQADKNAVKSKFGSKAHPQGNQIYIGSNPASPAIGDLKISHRVALEGTASIIGSLKGDTVNPYKTKRDTTILMFDFGEKDAVTMFQEAQDANVVRTWVVRVLGFLAMFMGFRLLFGPIAAAGGFIPILGGILEMGVSIVAGILAFSLSFMTIAVAWIFFRPLLGISLLVLGIGAFVYLYTQKGKFEKNAPAA</sequence>
<evidence type="ECO:0000256" key="7">
    <source>
        <dbReference type="SAM" id="Phobius"/>
    </source>
</evidence>
<keyword evidence="5 7" id="KW-1133">Transmembrane helix</keyword>
<comment type="subcellular location">
    <subcellularLocation>
        <location evidence="1">Endomembrane system</location>
        <topology evidence="1">Multi-pass membrane protein</topology>
    </subcellularLocation>
    <subcellularLocation>
        <location evidence="2">Endoplasmic reticulum membrane</location>
    </subcellularLocation>
</comment>
<proteinExistence type="predicted"/>
<gene>
    <name evidence="8" type="ORF">EHQ58_03845</name>
</gene>
<dbReference type="EMBL" id="RQGD01000014">
    <property type="protein sequence ID" value="TGL61759.1"/>
    <property type="molecule type" value="Genomic_DNA"/>
</dbReference>
<evidence type="ECO:0000256" key="5">
    <source>
        <dbReference type="ARBA" id="ARBA00022989"/>
    </source>
</evidence>
<protein>
    <submittedName>
        <fullName evidence="8">Uncharacterized protein</fullName>
    </submittedName>
</protein>
<dbReference type="GO" id="GO:0006629">
    <property type="term" value="P:lipid metabolic process"/>
    <property type="evidence" value="ECO:0007669"/>
    <property type="project" value="TreeGrafter"/>
</dbReference>
<evidence type="ECO:0000256" key="3">
    <source>
        <dbReference type="ARBA" id="ARBA00022692"/>
    </source>
</evidence>
<keyword evidence="3 7" id="KW-0812">Transmembrane</keyword>
<dbReference type="InterPro" id="IPR012430">
    <property type="entry name" value="TMEM43_fam"/>
</dbReference>
<dbReference type="GO" id="GO:0012505">
    <property type="term" value="C:endomembrane system"/>
    <property type="evidence" value="ECO:0007669"/>
    <property type="project" value="UniProtKB-SubCell"/>
</dbReference>
<dbReference type="PANTHER" id="PTHR13416">
    <property type="match status" value="1"/>
</dbReference>
<accession>A0A4R9K677</accession>
<evidence type="ECO:0000256" key="2">
    <source>
        <dbReference type="ARBA" id="ARBA00004586"/>
    </source>
</evidence>
<dbReference type="GO" id="GO:0071763">
    <property type="term" value="P:nuclear membrane organization"/>
    <property type="evidence" value="ECO:0007669"/>
    <property type="project" value="TreeGrafter"/>
</dbReference>
<dbReference type="AlphaFoldDB" id="A0A4R9K677"/>
<evidence type="ECO:0000256" key="4">
    <source>
        <dbReference type="ARBA" id="ARBA00022824"/>
    </source>
</evidence>
<keyword evidence="6 7" id="KW-0472">Membrane</keyword>
<dbReference type="Pfam" id="PF07787">
    <property type="entry name" value="TMEM43"/>
    <property type="match status" value="1"/>
</dbReference>
<evidence type="ECO:0000256" key="6">
    <source>
        <dbReference type="ARBA" id="ARBA00023136"/>
    </source>
</evidence>
<dbReference type="Proteomes" id="UP000297693">
    <property type="component" value="Unassembled WGS sequence"/>
</dbReference>
<keyword evidence="4" id="KW-0256">Endoplasmic reticulum</keyword>
<name>A0A4R9K677_9LEPT</name>
<dbReference type="OrthoDB" id="273988at2"/>
<feature type="transmembrane region" description="Helical" evidence="7">
    <location>
        <begin position="302"/>
        <end position="331"/>
    </location>
</feature>
<reference evidence="8" key="1">
    <citation type="journal article" date="2019" name="PLoS Negl. Trop. Dis.">
        <title>Revisiting the worldwide diversity of Leptospira species in the environment.</title>
        <authorList>
            <person name="Vincent A.T."/>
            <person name="Schiettekatte O."/>
            <person name="Bourhy P."/>
            <person name="Veyrier F.J."/>
            <person name="Picardeau M."/>
        </authorList>
    </citation>
    <scope>NUCLEOTIDE SEQUENCE [LARGE SCALE GENOMIC DNA]</scope>
    <source>
        <strain evidence="8">201702476</strain>
    </source>
</reference>
<comment type="caution">
    <text evidence="8">The sequence shown here is derived from an EMBL/GenBank/DDBJ whole genome shotgun (WGS) entry which is preliminary data.</text>
</comment>
<organism evidence="8 9">
    <name type="scientific">Leptospira ognonensis</name>
    <dbReference type="NCBI Taxonomy" id="2484945"/>
    <lineage>
        <taxon>Bacteria</taxon>
        <taxon>Pseudomonadati</taxon>
        <taxon>Spirochaetota</taxon>
        <taxon>Spirochaetia</taxon>
        <taxon>Leptospirales</taxon>
        <taxon>Leptospiraceae</taxon>
        <taxon>Leptospira</taxon>
    </lineage>
</organism>